<dbReference type="NCBIfam" id="TIGR01382">
    <property type="entry name" value="PfpI"/>
    <property type="match status" value="1"/>
</dbReference>
<dbReference type="GO" id="GO:0008233">
    <property type="term" value="F:peptidase activity"/>
    <property type="evidence" value="ECO:0007669"/>
    <property type="project" value="UniProtKB-KW"/>
</dbReference>
<protein>
    <submittedName>
        <fullName evidence="3">Protease I</fullName>
        <ecNumber evidence="3">3.2.-.-</ecNumber>
    </submittedName>
</protein>
<keyword evidence="3" id="KW-0378">Hydrolase</keyword>
<dbReference type="GO" id="GO:0006508">
    <property type="term" value="P:proteolysis"/>
    <property type="evidence" value="ECO:0007669"/>
    <property type="project" value="UniProtKB-KW"/>
</dbReference>
<dbReference type="GO" id="GO:0016798">
    <property type="term" value="F:hydrolase activity, acting on glycosyl bonds"/>
    <property type="evidence" value="ECO:0007669"/>
    <property type="project" value="UniProtKB-KW"/>
</dbReference>
<name>A0ABS4KI85_9FIRM</name>
<dbReference type="Gene3D" id="3.40.50.880">
    <property type="match status" value="1"/>
</dbReference>
<keyword evidence="4" id="KW-1185">Reference proteome</keyword>
<comment type="similarity">
    <text evidence="1">Belongs to the peptidase C56 family.</text>
</comment>
<keyword evidence="3" id="KW-0326">Glycosidase</keyword>
<organism evidence="3 4">
    <name type="scientific">Acetoanaerobium pronyense</name>
    <dbReference type="NCBI Taxonomy" id="1482736"/>
    <lineage>
        <taxon>Bacteria</taxon>
        <taxon>Bacillati</taxon>
        <taxon>Bacillota</taxon>
        <taxon>Clostridia</taxon>
        <taxon>Peptostreptococcales</taxon>
        <taxon>Filifactoraceae</taxon>
        <taxon>Acetoanaerobium</taxon>
    </lineage>
</organism>
<proteinExistence type="inferred from homology"/>
<dbReference type="CDD" id="cd03134">
    <property type="entry name" value="GATase1_PfpI_like"/>
    <property type="match status" value="1"/>
</dbReference>
<dbReference type="Pfam" id="PF01965">
    <property type="entry name" value="DJ-1_PfpI"/>
    <property type="match status" value="1"/>
</dbReference>
<dbReference type="PANTHER" id="PTHR42733:SF13">
    <property type="entry name" value="DJ-1_PFPI DOMAIN-CONTAINING PROTEIN"/>
    <property type="match status" value="1"/>
</dbReference>
<evidence type="ECO:0000256" key="1">
    <source>
        <dbReference type="ARBA" id="ARBA00008542"/>
    </source>
</evidence>
<dbReference type="InterPro" id="IPR002818">
    <property type="entry name" value="DJ-1/PfpI"/>
</dbReference>
<keyword evidence="3" id="KW-0645">Protease</keyword>
<dbReference type="EMBL" id="JAGGLI010000011">
    <property type="protein sequence ID" value="MBP2027470.1"/>
    <property type="molecule type" value="Genomic_DNA"/>
</dbReference>
<dbReference type="EC" id="3.2.-.-" evidence="3"/>
<dbReference type="InterPro" id="IPR029062">
    <property type="entry name" value="Class_I_gatase-like"/>
</dbReference>
<evidence type="ECO:0000313" key="4">
    <source>
        <dbReference type="Proteomes" id="UP001314903"/>
    </source>
</evidence>
<dbReference type="SUPFAM" id="SSF52317">
    <property type="entry name" value="Class I glutamine amidotransferase-like"/>
    <property type="match status" value="1"/>
</dbReference>
<dbReference type="PROSITE" id="PS51276">
    <property type="entry name" value="PEPTIDASE_C56_PFPI"/>
    <property type="match status" value="1"/>
</dbReference>
<dbReference type="RefSeq" id="WP_209660531.1">
    <property type="nucleotide sequence ID" value="NZ_JAGGLI010000011.1"/>
</dbReference>
<gene>
    <name evidence="3" type="ORF">J2Z35_001264</name>
</gene>
<comment type="caution">
    <text evidence="3">The sequence shown here is derived from an EMBL/GenBank/DDBJ whole genome shotgun (WGS) entry which is preliminary data.</text>
</comment>
<accession>A0ABS4KI85</accession>
<evidence type="ECO:0000259" key="2">
    <source>
        <dbReference type="Pfam" id="PF01965"/>
    </source>
</evidence>
<evidence type="ECO:0000313" key="3">
    <source>
        <dbReference type="EMBL" id="MBP2027470.1"/>
    </source>
</evidence>
<reference evidence="3 4" key="1">
    <citation type="submission" date="2021-03" db="EMBL/GenBank/DDBJ databases">
        <title>Genomic Encyclopedia of Type Strains, Phase IV (KMG-IV): sequencing the most valuable type-strain genomes for metagenomic binning, comparative biology and taxonomic classification.</title>
        <authorList>
            <person name="Goeker M."/>
        </authorList>
    </citation>
    <scope>NUCLEOTIDE SEQUENCE [LARGE SCALE GENOMIC DNA]</scope>
    <source>
        <strain evidence="3 4">DSM 27512</strain>
    </source>
</reference>
<dbReference type="Proteomes" id="UP001314903">
    <property type="component" value="Unassembled WGS sequence"/>
</dbReference>
<dbReference type="InterPro" id="IPR006286">
    <property type="entry name" value="C56_PfpI-like"/>
</dbReference>
<dbReference type="PANTHER" id="PTHR42733">
    <property type="entry name" value="DJ-1 PROTEIN"/>
    <property type="match status" value="1"/>
</dbReference>
<feature type="domain" description="DJ-1/PfpI" evidence="2">
    <location>
        <begin position="5"/>
        <end position="167"/>
    </location>
</feature>
<sequence length="171" mass="19280">MEKGKILILVEKEFEDLEFWYPALRVQEAGYSLDIAGTEKDKEYIGKYGVPAKSDISFEEMNPDDYVGLLIPGGWAPDRIRRSDEVLNLVRKMNDQKKPIGQICHAGWVLVSADIVKGKNVTSTPAIKDDLKHAGANWSDEEVVVDGNLVSSRKPGDLPRYMEEFLKLLEK</sequence>